<keyword evidence="1" id="KW-1133">Transmembrane helix</keyword>
<accession>A0ABU4PR57</accession>
<dbReference type="RefSeq" id="WP_010403301.1">
    <property type="nucleotide sequence ID" value="NZ_JAWXXV010000001.1"/>
</dbReference>
<sequence length="181" mass="18750">MSDTTFGSSTTSARVGTGWLLAYGLLSIAVGITAFLWPVTATLTAALLAGSFLIATGAVAAVASFGLRGHHFSAYTLLSGILSLVIGAWIIVEPATGAVSLTLMIAIWLTARGVMEIAIGARFRRFGISLILLGILNIVLAVWIIWGIPFTALTLPGYVLGISFLFSGITATLQAIGVPGR</sequence>
<proteinExistence type="predicted"/>
<keyword evidence="3" id="KW-1185">Reference proteome</keyword>
<dbReference type="PANTHER" id="PTHR34989">
    <property type="entry name" value="PROTEIN HDED"/>
    <property type="match status" value="1"/>
</dbReference>
<dbReference type="Pfam" id="PF03729">
    <property type="entry name" value="DUF308"/>
    <property type="match status" value="1"/>
</dbReference>
<reference evidence="2 3" key="1">
    <citation type="submission" date="2023-11" db="EMBL/GenBank/DDBJ databases">
        <title>MicrobeMod: A computational toolkit for identifying prokaryotic methylation and restriction-modification with nanopore sequencing.</title>
        <authorList>
            <person name="Crits-Christoph A."/>
            <person name="Kang S.C."/>
            <person name="Lee H."/>
            <person name="Ostrov N."/>
        </authorList>
    </citation>
    <scope>NUCLEOTIDE SEQUENCE [LARGE SCALE GENOMIC DNA]</scope>
    <source>
        <strain evidence="2 3">ATCC 14820</strain>
    </source>
</reference>
<dbReference type="EMBL" id="JAWXXV010000001">
    <property type="protein sequence ID" value="MDX5984450.1"/>
    <property type="molecule type" value="Genomic_DNA"/>
</dbReference>
<feature type="transmembrane region" description="Helical" evidence="1">
    <location>
        <begin position="74"/>
        <end position="92"/>
    </location>
</feature>
<feature type="transmembrane region" description="Helical" evidence="1">
    <location>
        <begin position="98"/>
        <end position="119"/>
    </location>
</feature>
<dbReference type="PANTHER" id="PTHR34989:SF1">
    <property type="entry name" value="PROTEIN HDED"/>
    <property type="match status" value="1"/>
</dbReference>
<protein>
    <submittedName>
        <fullName evidence="2">DUF308 domain-containing protein</fullName>
    </submittedName>
</protein>
<evidence type="ECO:0000313" key="3">
    <source>
        <dbReference type="Proteomes" id="UP001279660"/>
    </source>
</evidence>
<dbReference type="Proteomes" id="UP001279660">
    <property type="component" value="Unassembled WGS sequence"/>
</dbReference>
<feature type="transmembrane region" description="Helical" evidence="1">
    <location>
        <begin position="45"/>
        <end position="67"/>
    </location>
</feature>
<comment type="caution">
    <text evidence="2">The sequence shown here is derived from an EMBL/GenBank/DDBJ whole genome shotgun (WGS) entry which is preliminary data.</text>
</comment>
<gene>
    <name evidence="2" type="ORF">SIL82_09260</name>
</gene>
<feature type="transmembrane region" description="Helical" evidence="1">
    <location>
        <begin position="126"/>
        <end position="146"/>
    </location>
</feature>
<dbReference type="InterPro" id="IPR052712">
    <property type="entry name" value="Acid_resist_chaperone_HdeD"/>
</dbReference>
<organism evidence="2 3">
    <name type="scientific">Sphingomonas echinoides</name>
    <dbReference type="NCBI Taxonomy" id="59803"/>
    <lineage>
        <taxon>Bacteria</taxon>
        <taxon>Pseudomonadati</taxon>
        <taxon>Pseudomonadota</taxon>
        <taxon>Alphaproteobacteria</taxon>
        <taxon>Sphingomonadales</taxon>
        <taxon>Sphingomonadaceae</taxon>
        <taxon>Sphingomonas</taxon>
    </lineage>
</organism>
<feature type="transmembrane region" description="Helical" evidence="1">
    <location>
        <begin position="20"/>
        <end position="39"/>
    </location>
</feature>
<evidence type="ECO:0000256" key="1">
    <source>
        <dbReference type="SAM" id="Phobius"/>
    </source>
</evidence>
<evidence type="ECO:0000313" key="2">
    <source>
        <dbReference type="EMBL" id="MDX5984450.1"/>
    </source>
</evidence>
<feature type="transmembrane region" description="Helical" evidence="1">
    <location>
        <begin position="158"/>
        <end position="178"/>
    </location>
</feature>
<keyword evidence="1" id="KW-0812">Transmembrane</keyword>
<keyword evidence="1" id="KW-0472">Membrane</keyword>
<dbReference type="InterPro" id="IPR005325">
    <property type="entry name" value="DUF308_memb"/>
</dbReference>
<name>A0ABU4PR57_9SPHN</name>